<dbReference type="InterPro" id="IPR036291">
    <property type="entry name" value="NAD(P)-bd_dom_sf"/>
</dbReference>
<dbReference type="Pfam" id="PF00106">
    <property type="entry name" value="adh_short"/>
    <property type="match status" value="1"/>
</dbReference>
<evidence type="ECO:0000313" key="6">
    <source>
        <dbReference type="EMBL" id="RXH72207.1"/>
    </source>
</evidence>
<feature type="transmembrane region" description="Helical" evidence="5">
    <location>
        <begin position="20"/>
        <end position="42"/>
    </location>
</feature>
<dbReference type="InterPro" id="IPR051019">
    <property type="entry name" value="VLCFA-Steroid_DH"/>
</dbReference>
<dbReference type="Proteomes" id="UP000290289">
    <property type="component" value="Chromosome 16"/>
</dbReference>
<keyword evidence="5" id="KW-0812">Transmembrane</keyword>
<evidence type="ECO:0000256" key="5">
    <source>
        <dbReference type="SAM" id="Phobius"/>
    </source>
</evidence>
<evidence type="ECO:0000256" key="2">
    <source>
        <dbReference type="ARBA" id="ARBA00022857"/>
    </source>
</evidence>
<protein>
    <submittedName>
        <fullName evidence="6">Uncharacterized protein</fullName>
    </submittedName>
</protein>
<comment type="caution">
    <text evidence="6">The sequence shown here is derived from an EMBL/GenBank/DDBJ whole genome shotgun (WGS) entry which is preliminary data.</text>
</comment>
<proteinExistence type="inferred from homology"/>
<sequence length="321" mass="35417">MVPPFHDLTTQPLWLLLPSTLGFFILLKHITALAKWVFILLLRAPKNLKNYGSWALVTGATDGIGKAFAFQLAQKGLNIVLVSRNSTKLKSVSDLIHANSPSTLIKTIAFDFSGSGLDGLDEQLEKEIRGLDIGVLINNVGVTYPSAGFFHEVDEEVWMNVVKVNVEGTARVSMAVVRGMVERKRGAIVNIGSGAGIVVPSHPLFTIYAATKSYVDQLSRSLHAEYKMYGIDVQSQVPLYVATKLASRVASIERPSLFIPTPDAYAKAAIQRIGYEARCAPFWAHSVQWFFSRLAPDSLLDAWRLSIGLKRRGKKLHEELI</sequence>
<dbReference type="PANTHER" id="PTHR43899">
    <property type="entry name" value="RH59310P"/>
    <property type="match status" value="1"/>
</dbReference>
<dbReference type="GO" id="GO:0005783">
    <property type="term" value="C:endoplasmic reticulum"/>
    <property type="evidence" value="ECO:0007669"/>
    <property type="project" value="UniProtKB-SubCell"/>
</dbReference>
<dbReference type="InterPro" id="IPR002347">
    <property type="entry name" value="SDR_fam"/>
</dbReference>
<evidence type="ECO:0000256" key="4">
    <source>
        <dbReference type="RuleBase" id="RU000363"/>
    </source>
</evidence>
<dbReference type="PANTHER" id="PTHR43899:SF26">
    <property type="entry name" value="ENOYL-(ACYL CARRIER) REDUCTASE"/>
    <property type="match status" value="1"/>
</dbReference>
<evidence type="ECO:0000256" key="3">
    <source>
        <dbReference type="ARBA" id="ARBA00023002"/>
    </source>
</evidence>
<gene>
    <name evidence="6" type="ORF">DVH24_033745</name>
</gene>
<dbReference type="InterPro" id="IPR020904">
    <property type="entry name" value="Sc_DH/Rdtase_CS"/>
</dbReference>
<dbReference type="STRING" id="3750.A0A498HRW7"/>
<keyword evidence="5" id="KW-0472">Membrane</keyword>
<dbReference type="AlphaFoldDB" id="A0A498HRW7"/>
<keyword evidence="2" id="KW-0521">NADP</keyword>
<dbReference type="PRINTS" id="PR00081">
    <property type="entry name" value="GDHRDH"/>
</dbReference>
<accession>A0A498HRW7</accession>
<dbReference type="SUPFAM" id="SSF51735">
    <property type="entry name" value="NAD(P)-binding Rossmann-fold domains"/>
    <property type="match status" value="1"/>
</dbReference>
<evidence type="ECO:0000256" key="1">
    <source>
        <dbReference type="ARBA" id="ARBA00004240"/>
    </source>
</evidence>
<comment type="subcellular location">
    <subcellularLocation>
        <location evidence="1">Endoplasmic reticulum</location>
    </subcellularLocation>
</comment>
<keyword evidence="7" id="KW-1185">Reference proteome</keyword>
<keyword evidence="3" id="KW-0560">Oxidoreductase</keyword>
<dbReference type="PIRSF" id="PIRSF000126">
    <property type="entry name" value="11-beta-HSD1"/>
    <property type="match status" value="1"/>
</dbReference>
<evidence type="ECO:0000313" key="7">
    <source>
        <dbReference type="Proteomes" id="UP000290289"/>
    </source>
</evidence>
<dbReference type="CDD" id="cd05356">
    <property type="entry name" value="17beta-HSD1_like_SDR_c"/>
    <property type="match status" value="1"/>
</dbReference>
<keyword evidence="5" id="KW-1133">Transmembrane helix</keyword>
<dbReference type="GO" id="GO:0045703">
    <property type="term" value="F:ketoreductase activity"/>
    <property type="evidence" value="ECO:0007669"/>
    <property type="project" value="TreeGrafter"/>
</dbReference>
<dbReference type="FunFam" id="3.40.50.720:FF:000137">
    <property type="entry name" value="Hydroxysteroid (17-beta) dehydrogenase 3"/>
    <property type="match status" value="1"/>
</dbReference>
<reference evidence="6 7" key="1">
    <citation type="submission" date="2018-10" db="EMBL/GenBank/DDBJ databases">
        <title>A high-quality apple genome assembly.</title>
        <authorList>
            <person name="Hu J."/>
        </authorList>
    </citation>
    <scope>NUCLEOTIDE SEQUENCE [LARGE SCALE GENOMIC DNA]</scope>
    <source>
        <strain evidence="7">cv. HFTH1</strain>
        <tissue evidence="6">Young leaf</tissue>
    </source>
</reference>
<organism evidence="6 7">
    <name type="scientific">Malus domestica</name>
    <name type="common">Apple</name>
    <name type="synonym">Pyrus malus</name>
    <dbReference type="NCBI Taxonomy" id="3750"/>
    <lineage>
        <taxon>Eukaryota</taxon>
        <taxon>Viridiplantae</taxon>
        <taxon>Streptophyta</taxon>
        <taxon>Embryophyta</taxon>
        <taxon>Tracheophyta</taxon>
        <taxon>Spermatophyta</taxon>
        <taxon>Magnoliopsida</taxon>
        <taxon>eudicotyledons</taxon>
        <taxon>Gunneridae</taxon>
        <taxon>Pentapetalae</taxon>
        <taxon>rosids</taxon>
        <taxon>fabids</taxon>
        <taxon>Rosales</taxon>
        <taxon>Rosaceae</taxon>
        <taxon>Amygdaloideae</taxon>
        <taxon>Maleae</taxon>
        <taxon>Malus</taxon>
    </lineage>
</organism>
<dbReference type="PRINTS" id="PR00080">
    <property type="entry name" value="SDRFAMILY"/>
</dbReference>
<name>A0A498HRW7_MALDO</name>
<dbReference type="EMBL" id="RDQH01000342">
    <property type="protein sequence ID" value="RXH72207.1"/>
    <property type="molecule type" value="Genomic_DNA"/>
</dbReference>
<dbReference type="PROSITE" id="PS00061">
    <property type="entry name" value="ADH_SHORT"/>
    <property type="match status" value="1"/>
</dbReference>
<dbReference type="Gene3D" id="3.40.50.720">
    <property type="entry name" value="NAD(P)-binding Rossmann-like Domain"/>
    <property type="match status" value="1"/>
</dbReference>
<comment type="similarity">
    <text evidence="4">Belongs to the short-chain dehydrogenases/reductases (SDR) family.</text>
</comment>